<dbReference type="InterPro" id="IPR001810">
    <property type="entry name" value="F-box_dom"/>
</dbReference>
<evidence type="ECO:0000313" key="4">
    <source>
        <dbReference type="Proteomes" id="UP000054248"/>
    </source>
</evidence>
<dbReference type="PROSITE" id="PS50181">
    <property type="entry name" value="FBOX"/>
    <property type="match status" value="1"/>
</dbReference>
<name>A0A0C3Q9Z0_9AGAM</name>
<dbReference type="InterPro" id="IPR032675">
    <property type="entry name" value="LRR_dom_sf"/>
</dbReference>
<dbReference type="Gene3D" id="3.80.10.10">
    <property type="entry name" value="Ribonuclease Inhibitor"/>
    <property type="match status" value="1"/>
</dbReference>
<dbReference type="OrthoDB" id="3246221at2759"/>
<dbReference type="Proteomes" id="UP000054248">
    <property type="component" value="Unassembled WGS sequence"/>
</dbReference>
<dbReference type="SUPFAM" id="SSF52047">
    <property type="entry name" value="RNI-like"/>
    <property type="match status" value="1"/>
</dbReference>
<organism evidence="3 4">
    <name type="scientific">Tulasnella calospora MUT 4182</name>
    <dbReference type="NCBI Taxonomy" id="1051891"/>
    <lineage>
        <taxon>Eukaryota</taxon>
        <taxon>Fungi</taxon>
        <taxon>Dikarya</taxon>
        <taxon>Basidiomycota</taxon>
        <taxon>Agaricomycotina</taxon>
        <taxon>Agaricomycetes</taxon>
        <taxon>Cantharellales</taxon>
        <taxon>Tulasnellaceae</taxon>
        <taxon>Tulasnella</taxon>
    </lineage>
</organism>
<dbReference type="HOGENOM" id="CLU_032679_0_0_1"/>
<dbReference type="STRING" id="1051891.A0A0C3Q9Z0"/>
<accession>A0A0C3Q9Z0</accession>
<reference evidence="4" key="2">
    <citation type="submission" date="2015-01" db="EMBL/GenBank/DDBJ databases">
        <title>Evolutionary Origins and Diversification of the Mycorrhizal Mutualists.</title>
        <authorList>
            <consortium name="DOE Joint Genome Institute"/>
            <consortium name="Mycorrhizal Genomics Consortium"/>
            <person name="Kohler A."/>
            <person name="Kuo A."/>
            <person name="Nagy L.G."/>
            <person name="Floudas D."/>
            <person name="Copeland A."/>
            <person name="Barry K.W."/>
            <person name="Cichocki N."/>
            <person name="Veneault-Fourrey C."/>
            <person name="LaButti K."/>
            <person name="Lindquist E.A."/>
            <person name="Lipzen A."/>
            <person name="Lundell T."/>
            <person name="Morin E."/>
            <person name="Murat C."/>
            <person name="Riley R."/>
            <person name="Ohm R."/>
            <person name="Sun H."/>
            <person name="Tunlid A."/>
            <person name="Henrissat B."/>
            <person name="Grigoriev I.V."/>
            <person name="Hibbett D.S."/>
            <person name="Martin F."/>
        </authorList>
    </citation>
    <scope>NUCLEOTIDE SEQUENCE [LARGE SCALE GENOMIC DNA]</scope>
    <source>
        <strain evidence="4">MUT 4182</strain>
    </source>
</reference>
<dbReference type="AlphaFoldDB" id="A0A0C3Q9Z0"/>
<feature type="domain" description="F-box" evidence="2">
    <location>
        <begin position="158"/>
        <end position="211"/>
    </location>
</feature>
<feature type="compositionally biased region" description="Polar residues" evidence="1">
    <location>
        <begin position="122"/>
        <end position="135"/>
    </location>
</feature>
<evidence type="ECO:0000313" key="3">
    <source>
        <dbReference type="EMBL" id="KIO26955.1"/>
    </source>
</evidence>
<feature type="non-terminal residue" evidence="3">
    <location>
        <position position="531"/>
    </location>
</feature>
<gene>
    <name evidence="3" type="ORF">M407DRAFT_23780</name>
</gene>
<sequence>MLPTTVSGTRLNSAEPSDIEFLSSFLTDLAAVVAIKGGDRMSLLWRNLDSVKAILSEALGYRSVEEESEQLELESDTEDETWVEYWGVQELLEWMLLEVRRAGLPDEKHVLQGLIGRLEQRISTTPDTSSESRSANAGPPEPATETTVERQPKRRRLTSSISLLPIELFYKIFESVCSPRTLAPFSPLILSHVNSYFRSIVVDMSSLWSTIDDNFPLPIAKLYLERSIPAPLDIRIGPNGPPALEDGKVAQLFQYLEPHAHRVKALKIVMDNWDAIIRSEELMNGGISFGGLEKFEFGRCSNGYPNDRALMFTLDKPGSLRELHLWGYELNQWIDTFPAALRRLHLTEAVVWLEDLMAAIEESPGLEVLVLEDCNLYWEEETAVTAGSLVELQFIMINPGHMDQFASCIHTPALASLSVVANTAPGDNNFLVNLVKNSKDILSIEICDYGFRENDWLETFTHLPRLTHLRIRGSSSSNGDLQALSMAQTLPNLTSITLENELRLTTLLVEQIARAHPKLESIVLRGWDPSN</sequence>
<evidence type="ECO:0000259" key="2">
    <source>
        <dbReference type="PROSITE" id="PS50181"/>
    </source>
</evidence>
<dbReference type="EMBL" id="KN823016">
    <property type="protein sequence ID" value="KIO26955.1"/>
    <property type="molecule type" value="Genomic_DNA"/>
</dbReference>
<reference evidence="3 4" key="1">
    <citation type="submission" date="2014-04" db="EMBL/GenBank/DDBJ databases">
        <authorList>
            <consortium name="DOE Joint Genome Institute"/>
            <person name="Kuo A."/>
            <person name="Girlanda M."/>
            <person name="Perotto S."/>
            <person name="Kohler A."/>
            <person name="Nagy L.G."/>
            <person name="Floudas D."/>
            <person name="Copeland A."/>
            <person name="Barry K.W."/>
            <person name="Cichocki N."/>
            <person name="Veneault-Fourrey C."/>
            <person name="LaButti K."/>
            <person name="Lindquist E.A."/>
            <person name="Lipzen A."/>
            <person name="Lundell T."/>
            <person name="Morin E."/>
            <person name="Murat C."/>
            <person name="Sun H."/>
            <person name="Tunlid A."/>
            <person name="Henrissat B."/>
            <person name="Grigoriev I.V."/>
            <person name="Hibbett D.S."/>
            <person name="Martin F."/>
            <person name="Nordberg H.P."/>
            <person name="Cantor M.N."/>
            <person name="Hua S.X."/>
        </authorList>
    </citation>
    <scope>NUCLEOTIDE SEQUENCE [LARGE SCALE GENOMIC DNA]</scope>
    <source>
        <strain evidence="3 4">MUT 4182</strain>
    </source>
</reference>
<evidence type="ECO:0000256" key="1">
    <source>
        <dbReference type="SAM" id="MobiDB-lite"/>
    </source>
</evidence>
<protein>
    <recommendedName>
        <fullName evidence="2">F-box domain-containing protein</fullName>
    </recommendedName>
</protein>
<keyword evidence="4" id="KW-1185">Reference proteome</keyword>
<proteinExistence type="predicted"/>
<feature type="region of interest" description="Disordered" evidence="1">
    <location>
        <begin position="122"/>
        <end position="154"/>
    </location>
</feature>